<proteinExistence type="predicted"/>
<feature type="compositionally biased region" description="Basic and acidic residues" evidence="1">
    <location>
        <begin position="119"/>
        <end position="130"/>
    </location>
</feature>
<feature type="compositionally biased region" description="Low complexity" evidence="1">
    <location>
        <begin position="212"/>
        <end position="226"/>
    </location>
</feature>
<feature type="compositionally biased region" description="Polar residues" evidence="1">
    <location>
        <begin position="50"/>
        <end position="70"/>
    </location>
</feature>
<feature type="region of interest" description="Disordered" evidence="1">
    <location>
        <begin position="1"/>
        <end position="147"/>
    </location>
</feature>
<feature type="compositionally biased region" description="Basic and acidic residues" evidence="1">
    <location>
        <begin position="32"/>
        <end position="41"/>
    </location>
</feature>
<feature type="compositionally biased region" description="Basic and acidic residues" evidence="1">
    <location>
        <begin position="438"/>
        <end position="447"/>
    </location>
</feature>
<feature type="region of interest" description="Disordered" evidence="1">
    <location>
        <begin position="200"/>
        <end position="239"/>
    </location>
</feature>
<evidence type="ECO:0000313" key="2">
    <source>
        <dbReference type="EMBL" id="ORY16776.1"/>
    </source>
</evidence>
<name>A0A1Y2A2P7_9PLEO</name>
<protein>
    <submittedName>
        <fullName evidence="2">Uncharacterized protein</fullName>
    </submittedName>
</protein>
<gene>
    <name evidence="2" type="ORF">BCR34DRAFT_86858</name>
</gene>
<reference evidence="2 3" key="1">
    <citation type="submission" date="2016-07" db="EMBL/GenBank/DDBJ databases">
        <title>Pervasive Adenine N6-methylation of Active Genes in Fungi.</title>
        <authorList>
            <consortium name="DOE Joint Genome Institute"/>
            <person name="Mondo S.J."/>
            <person name="Dannebaum R.O."/>
            <person name="Kuo R.C."/>
            <person name="Labutti K."/>
            <person name="Haridas S."/>
            <person name="Kuo A."/>
            <person name="Salamov A."/>
            <person name="Ahrendt S.R."/>
            <person name="Lipzen A."/>
            <person name="Sullivan W."/>
            <person name="Andreopoulos W.B."/>
            <person name="Clum A."/>
            <person name="Lindquist E."/>
            <person name="Daum C."/>
            <person name="Ramamoorthy G.K."/>
            <person name="Gryganskyi A."/>
            <person name="Culley D."/>
            <person name="Magnuson J.K."/>
            <person name="James T.Y."/>
            <person name="O'Malley M.A."/>
            <person name="Stajich J.E."/>
            <person name="Spatafora J.W."/>
            <person name="Visel A."/>
            <person name="Grigoriev I.V."/>
        </authorList>
    </citation>
    <scope>NUCLEOTIDE SEQUENCE [LARGE SCALE GENOMIC DNA]</scope>
    <source>
        <strain evidence="2 3">CBS 115471</strain>
    </source>
</reference>
<keyword evidence="3" id="KW-1185">Reference proteome</keyword>
<dbReference type="EMBL" id="MCFA01000016">
    <property type="protein sequence ID" value="ORY16776.1"/>
    <property type="molecule type" value="Genomic_DNA"/>
</dbReference>
<organism evidence="2 3">
    <name type="scientific">Clohesyomyces aquaticus</name>
    <dbReference type="NCBI Taxonomy" id="1231657"/>
    <lineage>
        <taxon>Eukaryota</taxon>
        <taxon>Fungi</taxon>
        <taxon>Dikarya</taxon>
        <taxon>Ascomycota</taxon>
        <taxon>Pezizomycotina</taxon>
        <taxon>Dothideomycetes</taxon>
        <taxon>Pleosporomycetidae</taxon>
        <taxon>Pleosporales</taxon>
        <taxon>Lindgomycetaceae</taxon>
        <taxon>Clohesyomyces</taxon>
    </lineage>
</organism>
<dbReference type="Proteomes" id="UP000193144">
    <property type="component" value="Unassembled WGS sequence"/>
</dbReference>
<feature type="region of interest" description="Disordered" evidence="1">
    <location>
        <begin position="434"/>
        <end position="458"/>
    </location>
</feature>
<dbReference type="AlphaFoldDB" id="A0A1Y2A2P7"/>
<sequence>MSSNKGSEIPCASATSRLPSFARATKASASKCSEKRIDHEPVQAPHPKPISSSIAKTFKSQGASTTSSASPKLPGLRHLQHQVPKSFAKPNPPLATKAPEPSISQSSQKWYKHGVLPRRSGEQNIEKAKDTATVNWTSGATAPKASRPLAHGLTSKTLRPKLSISTNLSTETNARQAGDNPSTCNAESALRTITLADDPLVPDPHSLGNHMPLSSLNIPSSSLPPVSRNPPSRHDSPQEVLMQTEERVRETIIEVQELSRKAKNGEKAALTYLCETKEKGGDEEEMSNQVRKALHRLYEALQRAEGVEKAVRNYLCNPRKGEENRKEISNGLRSALQKGDSRVTGPDGRPLNISFSSQDEYRIIPHISDFSSEDGSTDSRDKEEGFRLLEINKSEMELTGPFENEEVSLEGMILASNWLENYLLELIAQEKGIQSSQETKKDSDGDQTRIGSHDSGSSKSASLLATLRAERHGDLIELACFLKTYIRQLQQRLQLHREVSEEEVATANIQGKNQNIKQYLVSTETLFVVKAKARTFKTEVLAAKNTQDAIHGPSSEQNSATRNYGMTPKKEEAINAIMDLLQDIQQDQAFIDEHKSHISLLEAALGSEQADQNPAGQEVHSNLREEMQATEQDGIPMDELEMPLTPSESSSIRKKEGLYSEESNEYDSFLELAPGAKKDEHCLEKEIKEQGTDAIDNPPPGFSRLSRYDRATRYLSKLECPNRIVMRIPAERFGRPKDFRPKSHAEAKEVMREVFRGKEIPKNDQIVYIKYESEG</sequence>
<evidence type="ECO:0000313" key="3">
    <source>
        <dbReference type="Proteomes" id="UP000193144"/>
    </source>
</evidence>
<accession>A0A1Y2A2P7</accession>
<comment type="caution">
    <text evidence="2">The sequence shown here is derived from an EMBL/GenBank/DDBJ whole genome shotgun (WGS) entry which is preliminary data.</text>
</comment>
<evidence type="ECO:0000256" key="1">
    <source>
        <dbReference type="SAM" id="MobiDB-lite"/>
    </source>
</evidence>